<dbReference type="Gene3D" id="2.60.120.620">
    <property type="entry name" value="q2cbj1_9rhob like domain"/>
    <property type="match status" value="3"/>
</dbReference>
<name>A0A9R1T104_9HYME</name>
<evidence type="ECO:0000313" key="13">
    <source>
        <dbReference type="RefSeq" id="XP_011301069.1"/>
    </source>
</evidence>
<accession>A0A9R1T104</accession>
<dbReference type="Pfam" id="PF13661">
    <property type="entry name" value="2OG-FeII_Oxy_4"/>
    <property type="match status" value="1"/>
</dbReference>
<dbReference type="KEGG" id="fas:105265329"/>
<keyword evidence="3" id="KW-0479">Metal-binding</keyword>
<dbReference type="Proteomes" id="UP000694866">
    <property type="component" value="Unplaced"/>
</dbReference>
<sequence>MTENEPKSKKFRASILNESMNSIAIQFLFKSWWHSYSPCKATALEVIVFPFRVCKISNFLKCEKFLENLKSELSAIETNRLESDLFSFEQTSDLANVDTENIRQLHQVFVNDLRLWIKTNTGIDLTRKISMSSTRYSDTDHLLCHEDNLGDRRIAFILYLSESWTAEDGGTLDLFSTDSHGLPKKIVRSLIPEYNSLVFFEVSDNSYHQVAEVISPDKLRLTINGWFHGPLKRSNRPPRPEIELILYEPSPNDEALNSWVMQSYLSEDTRREIQNEVENKSYTYLANFLKEDAYNKISAEITSEGINWKRVGPADSRNYEVADEESLPSALKKFYELFKSIEMFKLLKDYTDLDLVPDGKDMKPKMRIELQRWSKGCYTLISDKDTEEPSKIHDSSSRKDNVEVESQGKDVDNSADNPGEEKSQTPSDSPDSQGVEIENSSPDASGNAGSGDDIDTSDTKLGTLDVIIQFNTTRVPEDVTINYVCPEEPDGTLVHVPPEDNHLCLVYRTTDTCRVHKYVKHYCEGYFYNLICSYYESEIPVADRFR</sequence>
<dbReference type="OrthoDB" id="430522at2759"/>
<protein>
    <recommendedName>
        <fullName evidence="8">uS12 prolyl 3-hydroxylase</fullName>
    </recommendedName>
</protein>
<dbReference type="InterPro" id="IPR051842">
    <property type="entry name" value="uS12_prolyl_hydroxylase"/>
</dbReference>
<evidence type="ECO:0000313" key="12">
    <source>
        <dbReference type="Proteomes" id="UP000694866"/>
    </source>
</evidence>
<dbReference type="InterPro" id="IPR019601">
    <property type="entry name" value="Oxoglutarate/Fe-dep_Oase_C"/>
</dbReference>
<dbReference type="RefSeq" id="XP_011301069.1">
    <property type="nucleotide sequence ID" value="XM_011302767.1"/>
</dbReference>
<feature type="region of interest" description="Disordered" evidence="10">
    <location>
        <begin position="384"/>
        <end position="457"/>
    </location>
</feature>
<evidence type="ECO:0000259" key="11">
    <source>
        <dbReference type="PROSITE" id="PS51471"/>
    </source>
</evidence>
<feature type="domain" description="Fe2OG dioxygenase" evidence="11">
    <location>
        <begin position="127"/>
        <end position="229"/>
    </location>
</feature>
<keyword evidence="12" id="KW-1185">Reference proteome</keyword>
<dbReference type="GeneID" id="105265329"/>
<proteinExistence type="inferred from homology"/>
<feature type="compositionally biased region" description="Polar residues" evidence="10">
    <location>
        <begin position="424"/>
        <end position="444"/>
    </location>
</feature>
<keyword evidence="5" id="KW-0223">Dioxygenase</keyword>
<evidence type="ECO:0000256" key="9">
    <source>
        <dbReference type="ARBA" id="ARBA00047444"/>
    </source>
</evidence>
<dbReference type="GO" id="GO:0005737">
    <property type="term" value="C:cytoplasm"/>
    <property type="evidence" value="ECO:0007669"/>
    <property type="project" value="TreeGrafter"/>
</dbReference>
<evidence type="ECO:0000256" key="4">
    <source>
        <dbReference type="ARBA" id="ARBA00022896"/>
    </source>
</evidence>
<evidence type="ECO:0000256" key="2">
    <source>
        <dbReference type="ARBA" id="ARBA00007443"/>
    </source>
</evidence>
<dbReference type="PANTHER" id="PTHR12117:SF0">
    <property type="entry name" value="PROLYL 3-HYDROXYLASE OGFOD1"/>
    <property type="match status" value="1"/>
</dbReference>
<dbReference type="CTD" id="19834718"/>
<evidence type="ECO:0000256" key="7">
    <source>
        <dbReference type="ARBA" id="ARBA00023004"/>
    </source>
</evidence>
<evidence type="ECO:0000256" key="5">
    <source>
        <dbReference type="ARBA" id="ARBA00022964"/>
    </source>
</evidence>
<evidence type="ECO:0000256" key="1">
    <source>
        <dbReference type="ARBA" id="ARBA00001961"/>
    </source>
</evidence>
<dbReference type="PANTHER" id="PTHR12117">
    <property type="entry name" value="HISTONE ACETYLTRANSFERASE COMPLEX"/>
    <property type="match status" value="1"/>
</dbReference>
<dbReference type="SMART" id="SM00702">
    <property type="entry name" value="P4Hc"/>
    <property type="match status" value="1"/>
</dbReference>
<dbReference type="GO" id="GO:0031418">
    <property type="term" value="F:L-ascorbic acid binding"/>
    <property type="evidence" value="ECO:0007669"/>
    <property type="project" value="UniProtKB-KW"/>
</dbReference>
<dbReference type="GO" id="GO:0005506">
    <property type="term" value="F:iron ion binding"/>
    <property type="evidence" value="ECO:0007669"/>
    <property type="project" value="InterPro"/>
</dbReference>
<evidence type="ECO:0000256" key="6">
    <source>
        <dbReference type="ARBA" id="ARBA00023002"/>
    </source>
</evidence>
<reference evidence="13" key="1">
    <citation type="submission" date="2025-08" db="UniProtKB">
        <authorList>
            <consortium name="RefSeq"/>
        </authorList>
    </citation>
    <scope>IDENTIFICATION</scope>
    <source>
        <strain evidence="13">USDA-PBARC FA_bdor</strain>
        <tissue evidence="13">Whole organism</tissue>
    </source>
</reference>
<dbReference type="InterPro" id="IPR039558">
    <property type="entry name" value="TPA1/OFD1_N"/>
</dbReference>
<dbReference type="GO" id="GO:0031543">
    <property type="term" value="F:peptidyl-proline dioxygenase activity"/>
    <property type="evidence" value="ECO:0007669"/>
    <property type="project" value="UniProtKB-ARBA"/>
</dbReference>
<feature type="compositionally biased region" description="Basic and acidic residues" evidence="10">
    <location>
        <begin position="384"/>
        <end position="412"/>
    </location>
</feature>
<evidence type="ECO:0000256" key="8">
    <source>
        <dbReference type="ARBA" id="ARBA00029938"/>
    </source>
</evidence>
<comment type="catalytic activity">
    <reaction evidence="9">
        <text>[ribosomal protein uS12]-L-proline + 2-oxoglutarate + O2 = [ribosomal protein uS12]-(3S)-3-hydroxy-L-proline + succinate + CO2</text>
        <dbReference type="Rhea" id="RHEA:54156"/>
        <dbReference type="Rhea" id="RHEA-COMP:13816"/>
        <dbReference type="Rhea" id="RHEA-COMP:13818"/>
        <dbReference type="ChEBI" id="CHEBI:15379"/>
        <dbReference type="ChEBI" id="CHEBI:16526"/>
        <dbReference type="ChEBI" id="CHEBI:16810"/>
        <dbReference type="ChEBI" id="CHEBI:30031"/>
        <dbReference type="ChEBI" id="CHEBI:50342"/>
        <dbReference type="ChEBI" id="CHEBI:85428"/>
    </reaction>
</comment>
<keyword evidence="4" id="KW-0847">Vitamin C</keyword>
<organism evidence="12 13">
    <name type="scientific">Fopius arisanus</name>
    <dbReference type="NCBI Taxonomy" id="64838"/>
    <lineage>
        <taxon>Eukaryota</taxon>
        <taxon>Metazoa</taxon>
        <taxon>Ecdysozoa</taxon>
        <taxon>Arthropoda</taxon>
        <taxon>Hexapoda</taxon>
        <taxon>Insecta</taxon>
        <taxon>Pterygota</taxon>
        <taxon>Neoptera</taxon>
        <taxon>Endopterygota</taxon>
        <taxon>Hymenoptera</taxon>
        <taxon>Apocrita</taxon>
        <taxon>Ichneumonoidea</taxon>
        <taxon>Braconidae</taxon>
        <taxon>Opiinae</taxon>
        <taxon>Fopius</taxon>
    </lineage>
</organism>
<comment type="cofactor">
    <cofactor evidence="1">
        <name>L-ascorbate</name>
        <dbReference type="ChEBI" id="CHEBI:38290"/>
    </cofactor>
</comment>
<dbReference type="AlphaFoldDB" id="A0A9R1T104"/>
<gene>
    <name evidence="13" type="primary">LOC105265329</name>
</gene>
<keyword evidence="7" id="KW-0408">Iron</keyword>
<dbReference type="Pfam" id="PF10637">
    <property type="entry name" value="Ofd1_CTDD"/>
    <property type="match status" value="1"/>
</dbReference>
<keyword evidence="6" id="KW-0560">Oxidoreductase</keyword>
<comment type="similarity">
    <text evidence="2">Belongs to the TPA1 family.</text>
</comment>
<dbReference type="InterPro" id="IPR005123">
    <property type="entry name" value="Oxoglu/Fe-dep_dioxygenase_dom"/>
</dbReference>
<dbReference type="GO" id="GO:0006449">
    <property type="term" value="P:regulation of translational termination"/>
    <property type="evidence" value="ECO:0007669"/>
    <property type="project" value="TreeGrafter"/>
</dbReference>
<evidence type="ECO:0000256" key="10">
    <source>
        <dbReference type="SAM" id="MobiDB-lite"/>
    </source>
</evidence>
<evidence type="ECO:0000256" key="3">
    <source>
        <dbReference type="ARBA" id="ARBA00022723"/>
    </source>
</evidence>
<dbReference type="PROSITE" id="PS51471">
    <property type="entry name" value="FE2OG_OXY"/>
    <property type="match status" value="1"/>
</dbReference>
<dbReference type="InterPro" id="IPR006620">
    <property type="entry name" value="Pro_4_hyd_alph"/>
</dbReference>